<dbReference type="SUPFAM" id="SSF55073">
    <property type="entry name" value="Nucleotide cyclase"/>
    <property type="match status" value="1"/>
</dbReference>
<dbReference type="Proteomes" id="UP000033220">
    <property type="component" value="Chromosome DSM 122"/>
</dbReference>
<reference evidence="3 4" key="1">
    <citation type="submission" date="2012-02" db="EMBL/GenBank/DDBJ databases">
        <title>Shotgun genome sequence of Phaeospirillum photometricum DSM 122.</title>
        <authorList>
            <person name="Duquesne K."/>
            <person name="Sturgis J."/>
        </authorList>
    </citation>
    <scope>NUCLEOTIDE SEQUENCE [LARGE SCALE GENOMIC DNA]</scope>
    <source>
        <strain evidence="4">DSM122</strain>
    </source>
</reference>
<dbReference type="PROSITE" id="PS50887">
    <property type="entry name" value="GGDEF"/>
    <property type="match status" value="1"/>
</dbReference>
<dbReference type="PATRIC" id="fig|1150469.3.peg.3170"/>
<dbReference type="InterPro" id="IPR003660">
    <property type="entry name" value="HAMP_dom"/>
</dbReference>
<dbReference type="InterPro" id="IPR029787">
    <property type="entry name" value="Nucleotide_cyclase"/>
</dbReference>
<dbReference type="CDD" id="cd01949">
    <property type="entry name" value="GGDEF"/>
    <property type="match status" value="1"/>
</dbReference>
<evidence type="ECO:0000313" key="4">
    <source>
        <dbReference type="Proteomes" id="UP000033220"/>
    </source>
</evidence>
<organism evidence="3 4">
    <name type="scientific">Pararhodospirillum photometricum DSM 122</name>
    <dbReference type="NCBI Taxonomy" id="1150469"/>
    <lineage>
        <taxon>Bacteria</taxon>
        <taxon>Pseudomonadati</taxon>
        <taxon>Pseudomonadota</taxon>
        <taxon>Alphaproteobacteria</taxon>
        <taxon>Rhodospirillales</taxon>
        <taxon>Rhodospirillaceae</taxon>
        <taxon>Pararhodospirillum</taxon>
    </lineage>
</organism>
<dbReference type="CDD" id="cd18774">
    <property type="entry name" value="PDC2_HK_sensor"/>
    <property type="match status" value="1"/>
</dbReference>
<dbReference type="PANTHER" id="PTHR46663">
    <property type="entry name" value="DIGUANYLATE CYCLASE DGCT-RELATED"/>
    <property type="match status" value="1"/>
</dbReference>
<dbReference type="NCBIfam" id="TIGR00254">
    <property type="entry name" value="GGDEF"/>
    <property type="match status" value="1"/>
</dbReference>
<dbReference type="HOGENOM" id="CLU_801379_0_0_5"/>
<dbReference type="CDD" id="cd06225">
    <property type="entry name" value="HAMP"/>
    <property type="match status" value="1"/>
</dbReference>
<feature type="domain" description="GGDEF" evidence="2">
    <location>
        <begin position="273"/>
        <end position="346"/>
    </location>
</feature>
<dbReference type="GO" id="GO:0016020">
    <property type="term" value="C:membrane"/>
    <property type="evidence" value="ECO:0007669"/>
    <property type="project" value="InterPro"/>
</dbReference>
<dbReference type="KEGG" id="rpm:RSPPHO_02802"/>
<dbReference type="Pfam" id="PF00990">
    <property type="entry name" value="GGDEF"/>
    <property type="match status" value="1"/>
</dbReference>
<dbReference type="Gene3D" id="3.30.70.270">
    <property type="match status" value="1"/>
</dbReference>
<evidence type="ECO:0000259" key="2">
    <source>
        <dbReference type="PROSITE" id="PS50887"/>
    </source>
</evidence>
<sequence length="346" mass="37040">MERPPNAIASPDTLRRAGGGTFVVERARPGFAGGSAEMAMALGLDGSDAVLVGITPLRGATFLDTLARTQVGRTGGLTLVAPADGIFLAASDMESELRSVPTEGQHRQHDLAMQGFRGVGIDTRTDGVQELAAIASVPSPGWFVVARIPTKEIFEPADTIQKFTLRTALISGLILSLVLIAAARHQFRHLRRAAAHADLMTLGQQPFECLPVAGNDEVGHLTAAFNRLLSALLASRAEMERLALSDSLTGLPNRKQFNDSLERALAEARRHGGPVAVFFIDLNGFKPINDTFGHEAGDEVLRQVAHRLSQVIRREDLLARIGGDEFALLLNPPPPRPEATLPPTSP</sequence>
<dbReference type="RefSeq" id="WP_014416058.1">
    <property type="nucleotide sequence ID" value="NC_017059.1"/>
</dbReference>
<evidence type="ECO:0008006" key="5">
    <source>
        <dbReference type="Google" id="ProtNLM"/>
    </source>
</evidence>
<accession>H6SPA3</accession>
<dbReference type="InterPro" id="IPR000160">
    <property type="entry name" value="GGDEF_dom"/>
</dbReference>
<dbReference type="OrthoDB" id="9812260at2"/>
<gene>
    <name evidence="3" type="ORF">RSPPHO_02802</name>
</gene>
<protein>
    <recommendedName>
        <fullName evidence="5">Diguanylate cyclase</fullName>
    </recommendedName>
</protein>
<dbReference type="SMART" id="SM00267">
    <property type="entry name" value="GGDEF"/>
    <property type="match status" value="1"/>
</dbReference>
<feature type="domain" description="HAMP" evidence="1">
    <location>
        <begin position="184"/>
        <end position="237"/>
    </location>
</feature>
<dbReference type="eggNOG" id="COG2199">
    <property type="taxonomic scope" value="Bacteria"/>
</dbReference>
<proteinExistence type="predicted"/>
<dbReference type="GO" id="GO:0007165">
    <property type="term" value="P:signal transduction"/>
    <property type="evidence" value="ECO:0007669"/>
    <property type="project" value="InterPro"/>
</dbReference>
<dbReference type="Gene3D" id="6.10.340.10">
    <property type="match status" value="1"/>
</dbReference>
<dbReference type="InterPro" id="IPR052163">
    <property type="entry name" value="DGC-Regulatory_Protein"/>
</dbReference>
<dbReference type="InterPro" id="IPR043128">
    <property type="entry name" value="Rev_trsase/Diguanyl_cyclase"/>
</dbReference>
<dbReference type="PROSITE" id="PS50885">
    <property type="entry name" value="HAMP"/>
    <property type="match status" value="1"/>
</dbReference>
<keyword evidence="4" id="KW-1185">Reference proteome</keyword>
<dbReference type="AlphaFoldDB" id="H6SPA3"/>
<dbReference type="PANTHER" id="PTHR46663:SF2">
    <property type="entry name" value="GGDEF DOMAIN-CONTAINING PROTEIN"/>
    <property type="match status" value="1"/>
</dbReference>
<evidence type="ECO:0000259" key="1">
    <source>
        <dbReference type="PROSITE" id="PS50885"/>
    </source>
</evidence>
<evidence type="ECO:0000313" key="3">
    <source>
        <dbReference type="EMBL" id="CCG09428.1"/>
    </source>
</evidence>
<name>H6SPA3_PARPM</name>
<dbReference type="STRING" id="1150469.RSPPHO_02802"/>
<dbReference type="EMBL" id="HE663493">
    <property type="protein sequence ID" value="CCG09428.1"/>
    <property type="molecule type" value="Genomic_DNA"/>
</dbReference>